<dbReference type="InterPro" id="IPR006638">
    <property type="entry name" value="Elp3/MiaA/NifB-like_rSAM"/>
</dbReference>
<dbReference type="GO" id="GO:0046872">
    <property type="term" value="F:metal ion binding"/>
    <property type="evidence" value="ECO:0007669"/>
    <property type="project" value="UniProtKB-KW"/>
</dbReference>
<dbReference type="GO" id="GO:0051536">
    <property type="term" value="F:iron-sulfur cluster binding"/>
    <property type="evidence" value="ECO:0007669"/>
    <property type="project" value="UniProtKB-KW"/>
</dbReference>
<dbReference type="AlphaFoldDB" id="A0A401HAV1"/>
<dbReference type="InterPro" id="IPR040088">
    <property type="entry name" value="MJ0103-like"/>
</dbReference>
<keyword evidence="3" id="KW-0408">Iron</keyword>
<dbReference type="InterPro" id="IPR013785">
    <property type="entry name" value="Aldolase_TIM"/>
</dbReference>
<protein>
    <recommendedName>
        <fullName evidence="5">Radical SAM core domain-containing protein</fullName>
    </recommendedName>
</protein>
<evidence type="ECO:0000313" key="6">
    <source>
        <dbReference type="EMBL" id="GBF09537.1"/>
    </source>
</evidence>
<dbReference type="SUPFAM" id="SSF102114">
    <property type="entry name" value="Radical SAM enzymes"/>
    <property type="match status" value="1"/>
</dbReference>
<dbReference type="SMART" id="SM00729">
    <property type="entry name" value="Elp3"/>
    <property type="match status" value="1"/>
</dbReference>
<evidence type="ECO:0000256" key="3">
    <source>
        <dbReference type="ARBA" id="ARBA00023004"/>
    </source>
</evidence>
<dbReference type="EMBL" id="BDMD01000075">
    <property type="protein sequence ID" value="GBF09537.1"/>
    <property type="molecule type" value="Genomic_DNA"/>
</dbReference>
<organism evidence="6 7">
    <name type="scientific">Aeropyrum pernix</name>
    <dbReference type="NCBI Taxonomy" id="56636"/>
    <lineage>
        <taxon>Archaea</taxon>
        <taxon>Thermoproteota</taxon>
        <taxon>Thermoprotei</taxon>
        <taxon>Desulfurococcales</taxon>
        <taxon>Desulfurococcaceae</taxon>
        <taxon>Aeropyrum</taxon>
    </lineage>
</organism>
<evidence type="ECO:0000256" key="2">
    <source>
        <dbReference type="ARBA" id="ARBA00022723"/>
    </source>
</evidence>
<dbReference type="Proteomes" id="UP000291213">
    <property type="component" value="Unassembled WGS sequence"/>
</dbReference>
<evidence type="ECO:0000313" key="7">
    <source>
        <dbReference type="Proteomes" id="UP000291213"/>
    </source>
</evidence>
<dbReference type="SFLD" id="SFLDG01067">
    <property type="entry name" value="SPASM/twitch_domain_containing"/>
    <property type="match status" value="1"/>
</dbReference>
<dbReference type="PANTHER" id="PTHR11228">
    <property type="entry name" value="RADICAL SAM DOMAIN PROTEIN"/>
    <property type="match status" value="1"/>
</dbReference>
<dbReference type="InterPro" id="IPR007197">
    <property type="entry name" value="rSAM"/>
</dbReference>
<dbReference type="InterPro" id="IPR058240">
    <property type="entry name" value="rSAM_sf"/>
</dbReference>
<accession>A0A401HAV1</accession>
<dbReference type="GO" id="GO:0003824">
    <property type="term" value="F:catalytic activity"/>
    <property type="evidence" value="ECO:0007669"/>
    <property type="project" value="InterPro"/>
</dbReference>
<dbReference type="Pfam" id="PF04055">
    <property type="entry name" value="Radical_SAM"/>
    <property type="match status" value="1"/>
</dbReference>
<feature type="domain" description="Radical SAM core" evidence="5">
    <location>
        <begin position="38"/>
        <end position="271"/>
    </location>
</feature>
<keyword evidence="2" id="KW-0479">Metal-binding</keyword>
<keyword evidence="1" id="KW-0949">S-adenosyl-L-methionine</keyword>
<proteinExistence type="predicted"/>
<dbReference type="CDD" id="cd01335">
    <property type="entry name" value="Radical_SAM"/>
    <property type="match status" value="1"/>
</dbReference>
<evidence type="ECO:0000259" key="5">
    <source>
        <dbReference type="PROSITE" id="PS51918"/>
    </source>
</evidence>
<dbReference type="RefSeq" id="WP_131160501.1">
    <property type="nucleotide sequence ID" value="NZ_BDMD01000075.1"/>
</dbReference>
<dbReference type="PANTHER" id="PTHR11228:SF35">
    <property type="entry name" value="MOLYBDENUM COFACTOR BIOSYNTHESIS PROTEIN A-RELATED"/>
    <property type="match status" value="1"/>
</dbReference>
<dbReference type="OrthoDB" id="371936at2157"/>
<evidence type="ECO:0000256" key="4">
    <source>
        <dbReference type="ARBA" id="ARBA00023014"/>
    </source>
</evidence>
<evidence type="ECO:0000256" key="1">
    <source>
        <dbReference type="ARBA" id="ARBA00022691"/>
    </source>
</evidence>
<dbReference type="SFLD" id="SFLDG01110">
    <property type="entry name" value="Uncharacterised_Radical_SAM_Su"/>
    <property type="match status" value="1"/>
</dbReference>
<dbReference type="Gene3D" id="3.20.20.70">
    <property type="entry name" value="Aldolase class I"/>
    <property type="match status" value="1"/>
</dbReference>
<gene>
    <name evidence="6" type="ORF">apy_12620</name>
</gene>
<name>A0A401HAV1_AERPX</name>
<dbReference type="PROSITE" id="PS51918">
    <property type="entry name" value="RADICAL_SAM"/>
    <property type="match status" value="1"/>
</dbReference>
<sequence length="356" mass="39928">MHGNPKTAIRPAGWHYGRRVYWIEGLPLIGHIAFGVIDRGTNVLQVRPSTLCFHDCIFCSVDAGPSSRRRRSEYMVEWEHLVGWVEKVARVKGGGLEALIDGVGEPLTHPHITRIIKALKELDAIERVALETHGGSLSRSLARVLEKAGLDRINLSVDAADPGLARSLVGVDWYRVDRVLKTAEWIIANTSIDVVLTPVVLPGVNEKEMATLVHWARRVGAGRKSGWPTGVLIQKFEIHKYGRKPSTVKSVWGWRRFYTWLSRLEKETGYRLLVDPGEIGFKPRPRVEKPFERGDRVTLVLVGPGWHKGELLAVDRGWRRVVALYGLTEGEALTPGAEVEARIVRDKDNIFIAVPY</sequence>
<dbReference type="InterPro" id="IPR050377">
    <property type="entry name" value="Radical_SAM_PqqE_MftC-like"/>
</dbReference>
<dbReference type="SFLD" id="SFLDS00029">
    <property type="entry name" value="Radical_SAM"/>
    <property type="match status" value="1"/>
</dbReference>
<comment type="caution">
    <text evidence="6">The sequence shown here is derived from an EMBL/GenBank/DDBJ whole genome shotgun (WGS) entry which is preliminary data.</text>
</comment>
<reference evidence="6 7" key="1">
    <citation type="submission" date="2017-02" db="EMBL/GenBank/DDBJ databases">
        <title>isolation and characterization of a novel temperate virus Aeropyrum globular virus 1 infecting hyperthermophilic archaeon Aeropyrum.</title>
        <authorList>
            <person name="Yumiya M."/>
            <person name="Yoshida T."/>
            <person name="Sako Y."/>
        </authorList>
    </citation>
    <scope>NUCLEOTIDE SEQUENCE [LARGE SCALE GENOMIC DNA]</scope>
    <source>
        <strain evidence="6 7">YK1-12-2013</strain>
    </source>
</reference>
<keyword evidence="4" id="KW-0411">Iron-sulfur</keyword>